<proteinExistence type="predicted"/>
<dbReference type="GeneID" id="94196234"/>
<keyword evidence="2" id="KW-1185">Reference proteome</keyword>
<name>A0AAV4LX54_BABCB</name>
<evidence type="ECO:0000313" key="1">
    <source>
        <dbReference type="EMBL" id="GIX64753.1"/>
    </source>
</evidence>
<dbReference type="RefSeq" id="XP_067716822.1">
    <property type="nucleotide sequence ID" value="XM_067860721.1"/>
</dbReference>
<organism evidence="1 2">
    <name type="scientific">Babesia caballi</name>
    <dbReference type="NCBI Taxonomy" id="5871"/>
    <lineage>
        <taxon>Eukaryota</taxon>
        <taxon>Sar</taxon>
        <taxon>Alveolata</taxon>
        <taxon>Apicomplexa</taxon>
        <taxon>Aconoidasida</taxon>
        <taxon>Piroplasmida</taxon>
        <taxon>Babesiidae</taxon>
        <taxon>Babesia</taxon>
    </lineage>
</organism>
<accession>A0AAV4LX54</accession>
<dbReference type="Proteomes" id="UP001497744">
    <property type="component" value="Unassembled WGS sequence"/>
</dbReference>
<sequence length="272" mass="28520">MMPATLPSTRLESATNNGTSLILQLQWDSASAFRCSPEEWECRGGVVVVGDAVFRQDAHEAAGVQDLHVDGEVAGAGGYVLDFLGDLQRGGRALGALGVDVHAVQLRRLCAAFVLAEDQQAGGVHDVLGDPQPAEGAGVAFQLLLLAALGGVELDGPLDGRALVEGVDAAQEAPLGVGVGGVVDQLGGLVGELPRAREHEEGLACAHGPVVDGGVGHDGEFRGRDPAPKHHRFLELVSSQLFLCFEVEDLNELTVFERRLECDDGFVGVHDR</sequence>
<evidence type="ECO:0000313" key="2">
    <source>
        <dbReference type="Proteomes" id="UP001497744"/>
    </source>
</evidence>
<reference evidence="1 2" key="1">
    <citation type="submission" date="2021-06" db="EMBL/GenBank/DDBJ databases">
        <title>Genome sequence of Babesia caballi.</title>
        <authorList>
            <person name="Yamagishi J."/>
            <person name="Kidaka T."/>
            <person name="Ochi A."/>
        </authorList>
    </citation>
    <scope>NUCLEOTIDE SEQUENCE [LARGE SCALE GENOMIC DNA]</scope>
    <source>
        <strain evidence="1">USDA-D6B2</strain>
    </source>
</reference>
<protein>
    <submittedName>
        <fullName evidence="1">Branched-chain amino acid ABC transporter permease</fullName>
    </submittedName>
</protein>
<gene>
    <name evidence="1" type="ORF">BcabD6B2_41880</name>
</gene>
<dbReference type="EMBL" id="BPLF01000003">
    <property type="protein sequence ID" value="GIX64753.1"/>
    <property type="molecule type" value="Genomic_DNA"/>
</dbReference>
<dbReference type="AlphaFoldDB" id="A0AAV4LX54"/>
<comment type="caution">
    <text evidence="1">The sequence shown here is derived from an EMBL/GenBank/DDBJ whole genome shotgun (WGS) entry which is preliminary data.</text>
</comment>